<comment type="caution">
    <text evidence="1">The sequence shown here is derived from an EMBL/GenBank/DDBJ whole genome shotgun (WGS) entry which is preliminary data.</text>
</comment>
<evidence type="ECO:0000313" key="2">
    <source>
        <dbReference type="Proteomes" id="UP001153148"/>
    </source>
</evidence>
<dbReference type="Proteomes" id="UP001153148">
    <property type="component" value="Unassembled WGS sequence"/>
</dbReference>
<accession>A0ABN7PK12</accession>
<keyword evidence="2" id="KW-1185">Reference proteome</keyword>
<evidence type="ECO:0000313" key="1">
    <source>
        <dbReference type="EMBL" id="CAG2065771.1"/>
    </source>
</evidence>
<name>A0ABN7PK12_TIMPD</name>
<protein>
    <submittedName>
        <fullName evidence="1">Uncharacterized protein</fullName>
    </submittedName>
</protein>
<feature type="non-terminal residue" evidence="1">
    <location>
        <position position="1"/>
    </location>
</feature>
<gene>
    <name evidence="1" type="ORF">TPAB3V08_LOCUS12714</name>
</gene>
<organism evidence="1 2">
    <name type="scientific">Timema podura</name>
    <name type="common">Walking stick</name>
    <dbReference type="NCBI Taxonomy" id="61482"/>
    <lineage>
        <taxon>Eukaryota</taxon>
        <taxon>Metazoa</taxon>
        <taxon>Ecdysozoa</taxon>
        <taxon>Arthropoda</taxon>
        <taxon>Hexapoda</taxon>
        <taxon>Insecta</taxon>
        <taxon>Pterygota</taxon>
        <taxon>Neoptera</taxon>
        <taxon>Polyneoptera</taxon>
        <taxon>Phasmatodea</taxon>
        <taxon>Timematodea</taxon>
        <taxon>Timematoidea</taxon>
        <taxon>Timematidae</taxon>
        <taxon>Timema</taxon>
    </lineage>
</organism>
<reference evidence="1" key="1">
    <citation type="submission" date="2021-03" db="EMBL/GenBank/DDBJ databases">
        <authorList>
            <person name="Tran Van P."/>
        </authorList>
    </citation>
    <scope>NUCLEOTIDE SEQUENCE</scope>
</reference>
<dbReference type="EMBL" id="CAJPIN010046679">
    <property type="protein sequence ID" value="CAG2065771.1"/>
    <property type="molecule type" value="Genomic_DNA"/>
</dbReference>
<proteinExistence type="predicted"/>
<sequence>CKALLAERVKNEDSMDLFRHTTQLGIHPESCIGYSQFVCSTLLNTSNTTDPRFIYSIEKMYAIPVAVDAMTYYTELFILLIDGSYQHNSITSQIPYWILRIKPRFVTIPVLTTCWDCCWKDKDSTEERQKPSSQL</sequence>